<accession>A0AA40X756</accession>
<dbReference type="EMBL" id="MRWD01000004">
    <property type="protein sequence ID" value="ORJ22735.1"/>
    <property type="molecule type" value="Genomic_DNA"/>
</dbReference>
<reference evidence="2" key="1">
    <citation type="submission" date="2016-12" db="EMBL/GenBank/DDBJ databases">
        <authorList>
            <person name="Le Fleche-Mateos A."/>
        </authorList>
    </citation>
    <scope>NUCLEOTIDE SEQUENCE</scope>
    <source>
        <strain evidence="2">213</strain>
    </source>
</reference>
<evidence type="ECO:0000313" key="3">
    <source>
        <dbReference type="Proteomes" id="UP000192722"/>
    </source>
</evidence>
<comment type="caution">
    <text evidence="1">The sequence shown here is derived from an EMBL/GenBank/DDBJ whole genome shotgun (WGS) entry which is preliminary data.</text>
</comment>
<evidence type="ECO:0000313" key="4">
    <source>
        <dbReference type="Proteomes" id="UP000705283"/>
    </source>
</evidence>
<evidence type="ECO:0000313" key="1">
    <source>
        <dbReference type="EMBL" id="MBF6639619.1"/>
    </source>
</evidence>
<reference evidence="2 3" key="2">
    <citation type="journal article" date="2017" name="Int. J. Syst. Evol. Microbiol.">
        <title>Rouxiella badensis sp. nov. and Rouxiella silvae sp. nov. isolated from peat bog soil in Germany and emendation of the genus description.</title>
        <authorList>
            <person name="Le Fleche-Mateos A."/>
            <person name="Kugler J.H."/>
            <person name="Hansen S.H."/>
            <person name="Syldatk C."/>
            <person name="Hausmann R."/>
            <person name="Lomprez F."/>
            <person name="Vandenbogaert M."/>
            <person name="Manuguerra J.C."/>
            <person name="Grimont P.A."/>
        </authorList>
    </citation>
    <scope>NUCLEOTIDE SEQUENCE [LARGE SCALE GENOMIC DNA]</scope>
    <source>
        <strain evidence="2 3">213</strain>
    </source>
</reference>
<sequence>MLFQYTNLWRIFVHPRRLRLFLAQRQVCEIIVEDESEQATSLEKLLSHIPARLPFVDRVEFILDFSQLHYLIIPWHQGVTTPHERDLYAIAFHQQQQQGQVSPPMRVAFTDFAYGKNGLAALMSQESFDTYRALALRCRLRFIGCRSLFDFLWRSDKKNARTCGLFACIGEMQSSFVLRFENQWHSAFTLHLPAADTQAQLAIANRLAGIPRLDWHVMNTCSGDYRPQYFGLSTPAEEKV</sequence>
<protein>
    <submittedName>
        <fullName evidence="1">Uncharacterized protein</fullName>
    </submittedName>
</protein>
<dbReference type="EMBL" id="JADMKS010000012">
    <property type="protein sequence ID" value="MBF6639619.1"/>
    <property type="molecule type" value="Genomic_DNA"/>
</dbReference>
<gene>
    <name evidence="2" type="ORF">BS639_02625</name>
    <name evidence="1" type="ORF">ITX54_23405</name>
</gene>
<dbReference type="RefSeq" id="WP_084982197.1">
    <property type="nucleotide sequence ID" value="NZ_CBCSCF010000012.1"/>
</dbReference>
<reference evidence="1" key="4">
    <citation type="submission" date="2022-09" db="EMBL/GenBank/DDBJ databases">
        <title>Rouxiella aceris sp. nov., isolated from tree sap and emended description of the genus Rhouxiella.</title>
        <authorList>
            <person name="Kim I.S."/>
        </authorList>
    </citation>
    <scope>NUCLEOTIDE SEQUENCE</scope>
    <source>
        <strain evidence="1">SAP-2</strain>
    </source>
</reference>
<keyword evidence="3" id="KW-1185">Reference proteome</keyword>
<dbReference type="Proteomes" id="UP000192722">
    <property type="component" value="Unassembled WGS sequence"/>
</dbReference>
<name>A0AA40X756_9GAMM</name>
<proteinExistence type="predicted"/>
<dbReference type="AlphaFoldDB" id="A0AA40X756"/>
<organism evidence="1 4">
    <name type="scientific">Rouxiella silvae</name>
    <dbReference type="NCBI Taxonomy" id="1646373"/>
    <lineage>
        <taxon>Bacteria</taxon>
        <taxon>Pseudomonadati</taxon>
        <taxon>Pseudomonadota</taxon>
        <taxon>Gammaproteobacteria</taxon>
        <taxon>Enterobacterales</taxon>
        <taxon>Yersiniaceae</taxon>
        <taxon>Rouxiella</taxon>
    </lineage>
</organism>
<evidence type="ECO:0000313" key="2">
    <source>
        <dbReference type="EMBL" id="ORJ22735.1"/>
    </source>
</evidence>
<reference evidence="1" key="3">
    <citation type="submission" date="2020-11" db="EMBL/GenBank/DDBJ databases">
        <authorList>
            <person name="Lee S.D."/>
        </authorList>
    </citation>
    <scope>NUCLEOTIDE SEQUENCE</scope>
    <source>
        <strain evidence="1">SAP-2</strain>
    </source>
</reference>
<dbReference type="Proteomes" id="UP000705283">
    <property type="component" value="Unassembled WGS sequence"/>
</dbReference>